<feature type="compositionally biased region" description="Basic and acidic residues" evidence="1">
    <location>
        <begin position="52"/>
        <end position="64"/>
    </location>
</feature>
<keyword evidence="3" id="KW-1185">Reference proteome</keyword>
<reference evidence="2 3" key="1">
    <citation type="submission" date="2018-01" db="EMBL/GenBank/DDBJ databases">
        <title>Whole genome sequencing of Histamine producing bacteria.</title>
        <authorList>
            <person name="Butler K."/>
        </authorList>
    </citation>
    <scope>NUCLEOTIDE SEQUENCE [LARGE SCALE GENOMIC DNA]</scope>
    <source>
        <strain evidence="2 3">DSM 100436</strain>
    </source>
</reference>
<sequence>MRAREWVVASTLLLALTACGERDQPEKAQSQDPGAEQAMPGEGEPSDMTGEDGAKAADETEGGKDTAGSSGAESPSAPAQLPAEVDIWQSPSELELGGVKLNLGSDLWLNSMPVIGDDGTSPANKLFASIKLLAQDMKPLPQGVEVLQVMIVQGDQQWLASEGLDIRAAGEMSVEVALSGGPEWVPGSKADIAVTVLFKGSEHILVEKGIVIDQVY</sequence>
<dbReference type="OrthoDB" id="5814891at2"/>
<name>A0A2T3NRV5_9GAMM</name>
<dbReference type="Proteomes" id="UP000241771">
    <property type="component" value="Unassembled WGS sequence"/>
</dbReference>
<dbReference type="PROSITE" id="PS51257">
    <property type="entry name" value="PROKAR_LIPOPROTEIN"/>
    <property type="match status" value="1"/>
</dbReference>
<comment type="caution">
    <text evidence="2">The sequence shown here is derived from an EMBL/GenBank/DDBJ whole genome shotgun (WGS) entry which is preliminary data.</text>
</comment>
<organism evidence="2 3">
    <name type="scientific">Photobacterium sanctipauli</name>
    <dbReference type="NCBI Taxonomy" id="1342794"/>
    <lineage>
        <taxon>Bacteria</taxon>
        <taxon>Pseudomonadati</taxon>
        <taxon>Pseudomonadota</taxon>
        <taxon>Gammaproteobacteria</taxon>
        <taxon>Vibrionales</taxon>
        <taxon>Vibrionaceae</taxon>
        <taxon>Photobacterium</taxon>
    </lineage>
</organism>
<gene>
    <name evidence="2" type="ORF">C9I98_14290</name>
</gene>
<dbReference type="AlphaFoldDB" id="A0A2T3NRV5"/>
<dbReference type="EMBL" id="PYMA01000008">
    <property type="protein sequence ID" value="PSW19014.1"/>
    <property type="molecule type" value="Genomic_DNA"/>
</dbReference>
<feature type="region of interest" description="Disordered" evidence="1">
    <location>
        <begin position="17"/>
        <end position="79"/>
    </location>
</feature>
<evidence type="ECO:0000313" key="2">
    <source>
        <dbReference type="EMBL" id="PSW19014.1"/>
    </source>
</evidence>
<evidence type="ECO:0000256" key="1">
    <source>
        <dbReference type="SAM" id="MobiDB-lite"/>
    </source>
</evidence>
<evidence type="ECO:0000313" key="3">
    <source>
        <dbReference type="Proteomes" id="UP000241771"/>
    </source>
</evidence>
<proteinExistence type="predicted"/>
<protein>
    <submittedName>
        <fullName evidence="2">Uncharacterized protein</fullName>
    </submittedName>
</protein>
<feature type="compositionally biased region" description="Low complexity" evidence="1">
    <location>
        <begin position="67"/>
        <end position="79"/>
    </location>
</feature>
<accession>A0A2T3NRV5</accession>
<dbReference type="RefSeq" id="WP_036816825.1">
    <property type="nucleotide sequence ID" value="NZ_JGVO01000046.1"/>
</dbReference>